<dbReference type="Pfam" id="PF08772">
    <property type="entry name" value="Zn_ribbon_NOB1"/>
    <property type="match status" value="1"/>
</dbReference>
<evidence type="ECO:0000313" key="14">
    <source>
        <dbReference type="WBParaSite" id="TREG1_117620.1"/>
    </source>
</evidence>
<dbReference type="InterPro" id="IPR014881">
    <property type="entry name" value="NOB1_Zn-bd"/>
</dbReference>
<dbReference type="InterPro" id="IPR017117">
    <property type="entry name" value="Nob1_euk"/>
</dbReference>
<evidence type="ECO:0000256" key="2">
    <source>
        <dbReference type="ARBA" id="ARBA00005858"/>
    </source>
</evidence>
<feature type="binding site" evidence="9">
    <location>
        <position position="279"/>
    </location>
    <ligand>
        <name>Zn(2+)</name>
        <dbReference type="ChEBI" id="CHEBI:29105"/>
    </ligand>
</feature>
<accession>A0AA85IRY8</accession>
<dbReference type="InterPro" id="IPR039907">
    <property type="entry name" value="NOB1"/>
</dbReference>
<dbReference type="PANTHER" id="PTHR12814:SF2">
    <property type="entry name" value="RNA-BINDING PROTEIN NOB1"/>
    <property type="match status" value="1"/>
</dbReference>
<dbReference type="WBParaSite" id="TREG1_117620.1">
    <property type="protein sequence ID" value="TREG1_117620.1"/>
    <property type="gene ID" value="TREG1_117620"/>
</dbReference>
<evidence type="ECO:0000259" key="11">
    <source>
        <dbReference type="Pfam" id="PF08772"/>
    </source>
</evidence>
<feature type="domain" description="Nin one binding (NOB1) Zn-ribbon-like" evidence="11">
    <location>
        <begin position="251"/>
        <end position="322"/>
    </location>
</feature>
<keyword evidence="3" id="KW-0540">Nuclease</keyword>
<sequence length="439" mass="49689">MVANEYTTRIVVDTAPFVKRTRLENFNAIIYTLPQVVDEIKDPQTREYMKCLPYTINCQIPQKESVKYVKDIAKRTGDISVLSSTDVHVIALTYELYRQYIGEPKVKEIKPLPSNLSLLARCEVPKTDKKSGISGEDDDDNDVEDDDNEDDDNEDVEGEGESAAATTSEEEEETQQDAESLEPNDDDWITEDNFDEKAMTNFGLGRDFSDSMEPINKAQSDVVACLTTDFAMQNVLFHMGLDIVSLNGLRIRQPRTHLLWCSACFKPTKRTDTYFCPWCGHASMRRIPVTLHEDGQLEFHFARKFKPRLRGLKQPIRIPKGGKHADEPIYCADQRLPDRRPARPKNAKVLPVATNGLLGLEDDELSKVLEFQCDLNNASTAVFPLNDTTSRSALHGIRSDHQIPSRAFLQGSRPEHGLKPTRGNAHISRPRTGNKKRRK</sequence>
<dbReference type="PIRSF" id="PIRSF037125">
    <property type="entry name" value="D-site_20S_pre-rRNA_nuclease"/>
    <property type="match status" value="1"/>
</dbReference>
<keyword evidence="6 8" id="KW-0862">Zinc</keyword>
<protein>
    <recommendedName>
        <fullName evidence="8">RNA-binding protein NOB1</fullName>
    </recommendedName>
</protein>
<evidence type="ECO:0000256" key="1">
    <source>
        <dbReference type="ARBA" id="ARBA00004123"/>
    </source>
</evidence>
<feature type="compositionally biased region" description="Acidic residues" evidence="10">
    <location>
        <begin position="135"/>
        <end position="160"/>
    </location>
</feature>
<comment type="similarity">
    <text evidence="2 8">Belongs to the NOB1 family.</text>
</comment>
<organism evidence="13 16">
    <name type="scientific">Trichobilharzia regenti</name>
    <name type="common">Nasal bird schistosome</name>
    <dbReference type="NCBI Taxonomy" id="157069"/>
    <lineage>
        <taxon>Eukaryota</taxon>
        <taxon>Metazoa</taxon>
        <taxon>Spiralia</taxon>
        <taxon>Lophotrochozoa</taxon>
        <taxon>Platyhelminthes</taxon>
        <taxon>Trematoda</taxon>
        <taxon>Digenea</taxon>
        <taxon>Strigeidida</taxon>
        <taxon>Schistosomatoidea</taxon>
        <taxon>Schistosomatidae</taxon>
        <taxon>Trichobilharzia</taxon>
    </lineage>
</organism>
<dbReference type="InterPro" id="IPR033411">
    <property type="entry name" value="Ribonuclease_PIN"/>
</dbReference>
<evidence type="ECO:0000256" key="4">
    <source>
        <dbReference type="ARBA" id="ARBA00022723"/>
    </source>
</evidence>
<dbReference type="GO" id="GO:0030688">
    <property type="term" value="C:preribosome, small subunit precursor"/>
    <property type="evidence" value="ECO:0007669"/>
    <property type="project" value="TreeGrafter"/>
</dbReference>
<dbReference type="GO" id="GO:0005737">
    <property type="term" value="C:cytoplasm"/>
    <property type="evidence" value="ECO:0007669"/>
    <property type="project" value="UniProtKB-ARBA"/>
</dbReference>
<dbReference type="FunFam" id="3.40.50.1010:FF:000020">
    <property type="entry name" value="20S-pre-rRNA D-site endonuclease NOB1"/>
    <property type="match status" value="1"/>
</dbReference>
<keyword evidence="5" id="KW-0378">Hydrolase</keyword>
<keyword evidence="13" id="KW-1185">Reference proteome</keyword>
<feature type="compositionally biased region" description="Basic residues" evidence="10">
    <location>
        <begin position="428"/>
        <end position="439"/>
    </location>
</feature>
<comment type="function">
    <text evidence="8">May play a role in mRNA degradation.</text>
</comment>
<feature type="binding site" evidence="9">
    <location>
        <position position="264"/>
    </location>
    <ligand>
        <name>Zn(2+)</name>
        <dbReference type="ChEBI" id="CHEBI:29105"/>
    </ligand>
</feature>
<dbReference type="WBParaSite" id="TREG1_117620.2">
    <property type="protein sequence ID" value="TREG1_117620.2"/>
    <property type="gene ID" value="TREG1_117620"/>
</dbReference>
<dbReference type="PANTHER" id="PTHR12814">
    <property type="entry name" value="RNA-BINDING PROTEIN NOB1"/>
    <property type="match status" value="1"/>
</dbReference>
<evidence type="ECO:0000256" key="7">
    <source>
        <dbReference type="ARBA" id="ARBA00023242"/>
    </source>
</evidence>
<evidence type="ECO:0000256" key="6">
    <source>
        <dbReference type="ARBA" id="ARBA00022833"/>
    </source>
</evidence>
<evidence type="ECO:0000256" key="3">
    <source>
        <dbReference type="ARBA" id="ARBA00022722"/>
    </source>
</evidence>
<dbReference type="WBParaSite" id="TREG1_117620.3">
    <property type="protein sequence ID" value="TREG1_117620.3"/>
    <property type="gene ID" value="TREG1_117620"/>
</dbReference>
<evidence type="ECO:0000256" key="9">
    <source>
        <dbReference type="PIRSR" id="PIRSR037125-1"/>
    </source>
</evidence>
<keyword evidence="7 8" id="KW-0539">Nucleus</keyword>
<dbReference type="Gene3D" id="6.20.210.10">
    <property type="entry name" value="Nin one binding (NOB1), Zn-ribbon-like"/>
    <property type="match status" value="1"/>
</dbReference>
<feature type="domain" description="Ribonuclease PIN" evidence="12">
    <location>
        <begin position="10"/>
        <end position="96"/>
    </location>
</feature>
<dbReference type="GO" id="GO:0046872">
    <property type="term" value="F:metal ion binding"/>
    <property type="evidence" value="ECO:0007669"/>
    <property type="project" value="UniProtKB-UniRule"/>
</dbReference>
<dbReference type="GO" id="GO:0031981">
    <property type="term" value="C:nuclear lumen"/>
    <property type="evidence" value="ECO:0007669"/>
    <property type="project" value="UniProtKB-ARBA"/>
</dbReference>
<evidence type="ECO:0000259" key="12">
    <source>
        <dbReference type="Pfam" id="PF17146"/>
    </source>
</evidence>
<dbReference type="SUPFAM" id="SSF144206">
    <property type="entry name" value="NOB1 zinc finger-like"/>
    <property type="match status" value="1"/>
</dbReference>
<dbReference type="Gene3D" id="3.40.50.1010">
    <property type="entry name" value="5'-nuclease"/>
    <property type="match status" value="1"/>
</dbReference>
<comment type="subcellular location">
    <subcellularLocation>
        <location evidence="1 8">Nucleus</location>
    </subcellularLocation>
</comment>
<feature type="binding site" evidence="9">
    <location>
        <position position="276"/>
    </location>
    <ligand>
        <name>Zn(2+)</name>
        <dbReference type="ChEBI" id="CHEBI:29105"/>
    </ligand>
</feature>
<feature type="compositionally biased region" description="Acidic residues" evidence="10">
    <location>
        <begin position="168"/>
        <end position="190"/>
    </location>
</feature>
<proteinExistence type="inferred from homology"/>
<dbReference type="GO" id="GO:0004521">
    <property type="term" value="F:RNA endonuclease activity"/>
    <property type="evidence" value="ECO:0007669"/>
    <property type="project" value="UniProtKB-UniRule"/>
</dbReference>
<dbReference type="Proteomes" id="UP000050795">
    <property type="component" value="Unassembled WGS sequence"/>
</dbReference>
<evidence type="ECO:0000313" key="15">
    <source>
        <dbReference type="WBParaSite" id="TREG1_117620.2"/>
    </source>
</evidence>
<feature type="region of interest" description="Disordered" evidence="10">
    <location>
        <begin position="127"/>
        <end position="190"/>
    </location>
</feature>
<feature type="region of interest" description="Disordered" evidence="10">
    <location>
        <begin position="396"/>
        <end position="439"/>
    </location>
</feature>
<evidence type="ECO:0000313" key="13">
    <source>
        <dbReference type="Proteomes" id="UP000050795"/>
    </source>
</evidence>
<evidence type="ECO:0000256" key="5">
    <source>
        <dbReference type="ARBA" id="ARBA00022801"/>
    </source>
</evidence>
<evidence type="ECO:0000256" key="10">
    <source>
        <dbReference type="SAM" id="MobiDB-lite"/>
    </source>
</evidence>
<dbReference type="GO" id="GO:0016787">
    <property type="term" value="F:hydrolase activity"/>
    <property type="evidence" value="ECO:0007669"/>
    <property type="project" value="UniProtKB-KW"/>
</dbReference>
<dbReference type="GO" id="GO:0030490">
    <property type="term" value="P:maturation of SSU-rRNA"/>
    <property type="evidence" value="ECO:0007669"/>
    <property type="project" value="TreeGrafter"/>
</dbReference>
<feature type="binding site" evidence="9">
    <location>
        <position position="261"/>
    </location>
    <ligand>
        <name>Zn(2+)</name>
        <dbReference type="ChEBI" id="CHEBI:29105"/>
    </ligand>
</feature>
<dbReference type="CDD" id="cd09876">
    <property type="entry name" value="PIN_Nob1-like"/>
    <property type="match status" value="1"/>
</dbReference>
<reference evidence="13" key="1">
    <citation type="submission" date="2022-06" db="EMBL/GenBank/DDBJ databases">
        <authorList>
            <person name="Berger JAMES D."/>
            <person name="Berger JAMES D."/>
        </authorList>
    </citation>
    <scope>NUCLEOTIDE SEQUENCE [LARGE SCALE GENOMIC DNA]</scope>
</reference>
<name>A0AA85IRY8_TRIRE</name>
<dbReference type="InterPro" id="IPR036283">
    <property type="entry name" value="NOB1_Zf-like_sf"/>
</dbReference>
<dbReference type="Pfam" id="PF17146">
    <property type="entry name" value="PIN_6"/>
    <property type="match status" value="1"/>
</dbReference>
<evidence type="ECO:0000313" key="16">
    <source>
        <dbReference type="WBParaSite" id="TREG1_117620.3"/>
    </source>
</evidence>
<evidence type="ECO:0000256" key="8">
    <source>
        <dbReference type="PIRNR" id="PIRNR037125"/>
    </source>
</evidence>
<keyword evidence="4 8" id="KW-0479">Metal-binding</keyword>
<dbReference type="AlphaFoldDB" id="A0AA85IRY8"/>
<reference evidence="14 15" key="2">
    <citation type="submission" date="2023-11" db="UniProtKB">
        <authorList>
            <consortium name="WormBaseParasite"/>
        </authorList>
    </citation>
    <scope>IDENTIFICATION</scope>
</reference>